<dbReference type="SUPFAM" id="SSF50249">
    <property type="entry name" value="Nucleic acid-binding proteins"/>
    <property type="match status" value="1"/>
</dbReference>
<keyword evidence="8" id="KW-1185">Reference proteome</keyword>
<evidence type="ECO:0000313" key="8">
    <source>
        <dbReference type="Proteomes" id="UP000433788"/>
    </source>
</evidence>
<evidence type="ECO:0000256" key="4">
    <source>
        <dbReference type="ARBA" id="ARBA00022842"/>
    </source>
</evidence>
<dbReference type="Pfam" id="PF10150">
    <property type="entry name" value="RNase_E_G"/>
    <property type="match status" value="1"/>
</dbReference>
<dbReference type="InterPro" id="IPR003029">
    <property type="entry name" value="S1_domain"/>
</dbReference>
<dbReference type="InterPro" id="IPR004659">
    <property type="entry name" value="RNase_E/G"/>
</dbReference>
<dbReference type="GO" id="GO:0003723">
    <property type="term" value="F:RNA binding"/>
    <property type="evidence" value="ECO:0007669"/>
    <property type="project" value="UniProtKB-KW"/>
</dbReference>
<dbReference type="PANTHER" id="PTHR30001">
    <property type="entry name" value="RIBONUCLEASE"/>
    <property type="match status" value="1"/>
</dbReference>
<dbReference type="InterPro" id="IPR012340">
    <property type="entry name" value="NA-bd_OB-fold"/>
</dbReference>
<comment type="caution">
    <text evidence="7">The sequence shown here is derived from an EMBL/GenBank/DDBJ whole genome shotgun (WGS) entry which is preliminary data.</text>
</comment>
<dbReference type="EMBL" id="WJPP01000004">
    <property type="protein sequence ID" value="MRH78594.1"/>
    <property type="molecule type" value="Genomic_DNA"/>
</dbReference>
<evidence type="ECO:0000256" key="5">
    <source>
        <dbReference type="ARBA" id="ARBA00022884"/>
    </source>
</evidence>
<dbReference type="NCBIfam" id="NF008689">
    <property type="entry name" value="PRK11712.1"/>
    <property type="match status" value="1"/>
</dbReference>
<dbReference type="GO" id="GO:0004540">
    <property type="term" value="F:RNA nuclease activity"/>
    <property type="evidence" value="ECO:0007669"/>
    <property type="project" value="InterPro"/>
</dbReference>
<name>A0A6N7R0U8_9GAMM</name>
<evidence type="ECO:0000256" key="2">
    <source>
        <dbReference type="ARBA" id="ARBA00022723"/>
    </source>
</evidence>
<dbReference type="GO" id="GO:0006364">
    <property type="term" value="P:rRNA processing"/>
    <property type="evidence" value="ECO:0007669"/>
    <property type="project" value="TreeGrafter"/>
</dbReference>
<dbReference type="RefSeq" id="WP_369691998.1">
    <property type="nucleotide sequence ID" value="NZ_WJPP01000004.1"/>
</dbReference>
<gene>
    <name evidence="7" type="ORF">GH984_07725</name>
</gene>
<keyword evidence="2" id="KW-0479">Metal-binding</keyword>
<proteinExistence type="predicted"/>
<dbReference type="Gene3D" id="2.40.50.140">
    <property type="entry name" value="Nucleic acid-binding proteins"/>
    <property type="match status" value="1"/>
</dbReference>
<dbReference type="GO" id="GO:0005737">
    <property type="term" value="C:cytoplasm"/>
    <property type="evidence" value="ECO:0007669"/>
    <property type="project" value="TreeGrafter"/>
</dbReference>
<dbReference type="InterPro" id="IPR019307">
    <property type="entry name" value="RNA-bd_AU-1/RNase_E/G"/>
</dbReference>
<reference evidence="7 8" key="1">
    <citation type="submission" date="2019-11" db="EMBL/GenBank/DDBJ databases">
        <authorList>
            <person name="Zhang X.Y."/>
        </authorList>
    </citation>
    <scope>NUCLEOTIDE SEQUENCE [LARGE SCALE GENOMIC DNA]</scope>
    <source>
        <strain evidence="7 8">C176</strain>
    </source>
</reference>
<dbReference type="PANTHER" id="PTHR30001:SF0">
    <property type="entry name" value="RIBONUCLEASE G"/>
    <property type="match status" value="1"/>
</dbReference>
<evidence type="ECO:0000313" key="7">
    <source>
        <dbReference type="EMBL" id="MRH78594.1"/>
    </source>
</evidence>
<dbReference type="NCBIfam" id="TIGR00757">
    <property type="entry name" value="RNaseEG"/>
    <property type="match status" value="1"/>
</dbReference>
<feature type="domain" description="S1 motif" evidence="6">
    <location>
        <begin position="39"/>
        <end position="119"/>
    </location>
</feature>
<evidence type="ECO:0000256" key="3">
    <source>
        <dbReference type="ARBA" id="ARBA00022801"/>
    </source>
</evidence>
<keyword evidence="5" id="KW-0694">RNA-binding</keyword>
<dbReference type="EC" id="3.1.26.-" evidence="7"/>
<organism evidence="7 8">
    <name type="scientific">Spiribacter salilacus</name>
    <dbReference type="NCBI Taxonomy" id="2664894"/>
    <lineage>
        <taxon>Bacteria</taxon>
        <taxon>Pseudomonadati</taxon>
        <taxon>Pseudomonadota</taxon>
        <taxon>Gammaproteobacteria</taxon>
        <taxon>Chromatiales</taxon>
        <taxon>Ectothiorhodospiraceae</taxon>
        <taxon>Spiribacter</taxon>
    </lineage>
</organism>
<keyword evidence="4" id="KW-0460">Magnesium</keyword>
<dbReference type="GO" id="GO:0016787">
    <property type="term" value="F:hydrolase activity"/>
    <property type="evidence" value="ECO:0007669"/>
    <property type="project" value="UniProtKB-KW"/>
</dbReference>
<evidence type="ECO:0000259" key="6">
    <source>
        <dbReference type="PROSITE" id="PS50126"/>
    </source>
</evidence>
<dbReference type="GO" id="GO:0046872">
    <property type="term" value="F:metal ion binding"/>
    <property type="evidence" value="ECO:0007669"/>
    <property type="project" value="UniProtKB-KW"/>
</dbReference>
<accession>A0A6N7R0U8</accession>
<dbReference type="Gene3D" id="3.40.1260.20">
    <property type="entry name" value="Ribonuclease E, catalytic domain"/>
    <property type="match status" value="1"/>
</dbReference>
<dbReference type="CDD" id="cd04453">
    <property type="entry name" value="S1_RNase_E"/>
    <property type="match status" value="1"/>
</dbReference>
<protein>
    <submittedName>
        <fullName evidence="7">Ribonuclease G</fullName>
        <ecNumber evidence="7">3.1.26.-</ecNumber>
    </submittedName>
</protein>
<evidence type="ECO:0000256" key="1">
    <source>
        <dbReference type="ARBA" id="ARBA00001946"/>
    </source>
</evidence>
<keyword evidence="3 7" id="KW-0378">Hydrolase</keyword>
<comment type="cofactor">
    <cofactor evidence="1">
        <name>Mg(2+)</name>
        <dbReference type="ChEBI" id="CHEBI:18420"/>
    </cofactor>
</comment>
<dbReference type="Proteomes" id="UP000433788">
    <property type="component" value="Unassembled WGS sequence"/>
</dbReference>
<dbReference type="AlphaFoldDB" id="A0A6N7R0U8"/>
<dbReference type="SMART" id="SM00316">
    <property type="entry name" value="S1"/>
    <property type="match status" value="1"/>
</dbReference>
<dbReference type="PROSITE" id="PS50126">
    <property type="entry name" value="S1"/>
    <property type="match status" value="1"/>
</dbReference>
<sequence length="488" mass="54877">MSQELLINVTPRETRVALVDNGSLQEVYIERARRRGLVGNIYLGEVSRVLPGMQAAFVDIGLSRTAFLHASDIAAAEGLFDSKPRQTLPIQQLLKEQQRVLVKVIKDPMGSKGARLTTQISIPSRHLVFLANNPVVGISGRIEAEDERERLKQFAEQFLTQHPDHGVIMRTAAEGVSEPELARDWAFLARVWSAIAKRAVDAQPGTLVHEDLPLLLRILRDLPGEDIEHVRIDSAENHARADAFCRSFLPETGSRLVYYPGERPLFDLYGVEDEIQRALQRRVSLKSGGYVVIDQTEAMTTVDVNTGGYVGHRNLEETIFKTNLEAAQAIVRQLRLRNLGGIIIVDFIDMEDSEHQRQVLRALEKGLERDPARTRISGVSALGLVEITRQRTRESLQHLLCDTCSVCAGRGYLKSPETVVYEIAREILREVRQFDVERLLVLAAQEVVDLAMDEESDSFAELEQFIGRPVQFQAEPLYTPEQFDVVLM</sequence>